<dbReference type="PANTHER" id="PTHR23519">
    <property type="entry name" value="AUTOPHAGY-RELATED PROTEIN 22"/>
    <property type="match status" value="1"/>
</dbReference>
<feature type="transmembrane region" description="Helical" evidence="6">
    <location>
        <begin position="21"/>
        <end position="41"/>
    </location>
</feature>
<feature type="transmembrane region" description="Helical" evidence="6">
    <location>
        <begin position="53"/>
        <end position="74"/>
    </location>
</feature>
<evidence type="ECO:0000313" key="9">
    <source>
        <dbReference type="Proteomes" id="UP000295367"/>
    </source>
</evidence>
<feature type="transmembrane region" description="Helical" evidence="6">
    <location>
        <begin position="365"/>
        <end position="391"/>
    </location>
</feature>
<keyword evidence="3 6" id="KW-0812">Transmembrane</keyword>
<accession>A0A4V2W0V8</accession>
<feature type="transmembrane region" description="Helical" evidence="6">
    <location>
        <begin position="86"/>
        <end position="104"/>
    </location>
</feature>
<keyword evidence="2" id="KW-0813">Transport</keyword>
<evidence type="ECO:0000313" key="8">
    <source>
        <dbReference type="EMBL" id="TCV80109.1"/>
    </source>
</evidence>
<dbReference type="SUPFAM" id="SSF103473">
    <property type="entry name" value="MFS general substrate transporter"/>
    <property type="match status" value="1"/>
</dbReference>
<dbReference type="GO" id="GO:0012505">
    <property type="term" value="C:endomembrane system"/>
    <property type="evidence" value="ECO:0007669"/>
    <property type="project" value="UniProtKB-SubCell"/>
</dbReference>
<dbReference type="AlphaFoldDB" id="A0A4V2W0V8"/>
<feature type="transmembrane region" description="Helical" evidence="6">
    <location>
        <begin position="331"/>
        <end position="353"/>
    </location>
</feature>
<dbReference type="InterPro" id="IPR024671">
    <property type="entry name" value="Atg22-like"/>
</dbReference>
<evidence type="ECO:0000256" key="1">
    <source>
        <dbReference type="ARBA" id="ARBA00004127"/>
    </source>
</evidence>
<feature type="transmembrane region" description="Helical" evidence="6">
    <location>
        <begin position="244"/>
        <end position="266"/>
    </location>
</feature>
<feature type="transmembrane region" description="Helical" evidence="6">
    <location>
        <begin position="308"/>
        <end position="325"/>
    </location>
</feature>
<dbReference type="Gene3D" id="1.20.1250.20">
    <property type="entry name" value="MFS general substrate transporter like domains"/>
    <property type="match status" value="2"/>
</dbReference>
<comment type="subcellular location">
    <subcellularLocation>
        <location evidence="1">Endomembrane system</location>
        <topology evidence="1">Multi-pass membrane protein</topology>
    </subcellularLocation>
</comment>
<organism evidence="8 9">
    <name type="scientific">Sulfurirhabdus autotrophica</name>
    <dbReference type="NCBI Taxonomy" id="1706046"/>
    <lineage>
        <taxon>Bacteria</taxon>
        <taxon>Pseudomonadati</taxon>
        <taxon>Pseudomonadota</taxon>
        <taxon>Betaproteobacteria</taxon>
        <taxon>Nitrosomonadales</taxon>
        <taxon>Sulfuricellaceae</taxon>
        <taxon>Sulfurirhabdus</taxon>
    </lineage>
</organism>
<feature type="transmembrane region" description="Helical" evidence="6">
    <location>
        <begin position="182"/>
        <end position="205"/>
    </location>
</feature>
<evidence type="ECO:0000256" key="5">
    <source>
        <dbReference type="ARBA" id="ARBA00023136"/>
    </source>
</evidence>
<dbReference type="GO" id="GO:0022857">
    <property type="term" value="F:transmembrane transporter activity"/>
    <property type="evidence" value="ECO:0007669"/>
    <property type="project" value="InterPro"/>
</dbReference>
<dbReference type="PANTHER" id="PTHR23519:SF1">
    <property type="entry name" value="AUTOPHAGY-RELATED PROTEIN 22"/>
    <property type="match status" value="1"/>
</dbReference>
<protein>
    <submittedName>
        <fullName evidence="8">UMF1 family MFS transporter</fullName>
    </submittedName>
</protein>
<feature type="transmembrane region" description="Helical" evidence="6">
    <location>
        <begin position="146"/>
        <end position="170"/>
    </location>
</feature>
<name>A0A4V2W0V8_9PROT</name>
<feature type="transmembrane region" description="Helical" evidence="6">
    <location>
        <begin position="110"/>
        <end position="134"/>
    </location>
</feature>
<keyword evidence="4 6" id="KW-1133">Transmembrane helix</keyword>
<keyword evidence="5 6" id="KW-0472">Membrane</keyword>
<dbReference type="InterPro" id="IPR020846">
    <property type="entry name" value="MFS_dom"/>
</dbReference>
<sequence>MHRSLAKTVTSREIWSWAMYDFANSGYTTVVITAIFNAYFVSVVAGNAPWATLAWTLALAVSYTLIMLFAPVIGAYADAYAAKKKLLAATTIGCVIFTALLAFAGPNSLWLTIPLIVFSNFFYGCGENLIAAFLPELARGRALGKVSGWGWSLGYVGGLVSLGACLAYVTWAQGHNQKATDFVPVTMLITAALFALSSLPTFMFLKERALPQPHLQGLNIFQESFARLGHTLRRAKQFRDLRRFLICTVFYQAGIQAVITLAAIYAQQAMHFTTQQTIMLIFVVNITAAIGAFLFGHVQDRIGHIPTIALTLFGWIGMILLAWGAEGPTQFWIAANLAGVCMGSSQSAGRALVGFLSPAARRAEFFGLWGLAVKFSSILGPITYGLVSWISKGDHRLAILITGSYFVAGLLILAGIDVKRGRRVALRKENQS</sequence>
<dbReference type="PROSITE" id="PS50850">
    <property type="entry name" value="MFS"/>
    <property type="match status" value="1"/>
</dbReference>
<evidence type="ECO:0000256" key="4">
    <source>
        <dbReference type="ARBA" id="ARBA00022989"/>
    </source>
</evidence>
<dbReference type="InterPro" id="IPR036259">
    <property type="entry name" value="MFS_trans_sf"/>
</dbReference>
<dbReference type="RefSeq" id="WP_124946503.1">
    <property type="nucleotide sequence ID" value="NZ_BHVT01000036.1"/>
</dbReference>
<evidence type="ECO:0000256" key="6">
    <source>
        <dbReference type="SAM" id="Phobius"/>
    </source>
</evidence>
<dbReference type="Pfam" id="PF11700">
    <property type="entry name" value="ATG22"/>
    <property type="match status" value="1"/>
</dbReference>
<feature type="transmembrane region" description="Helical" evidence="6">
    <location>
        <begin position="397"/>
        <end position="418"/>
    </location>
</feature>
<dbReference type="OrthoDB" id="9768783at2"/>
<gene>
    <name evidence="8" type="ORF">EDC63_13022</name>
</gene>
<dbReference type="EMBL" id="SMCO01000030">
    <property type="protein sequence ID" value="TCV80109.1"/>
    <property type="molecule type" value="Genomic_DNA"/>
</dbReference>
<dbReference type="Proteomes" id="UP000295367">
    <property type="component" value="Unassembled WGS sequence"/>
</dbReference>
<evidence type="ECO:0000259" key="7">
    <source>
        <dbReference type="PROSITE" id="PS50850"/>
    </source>
</evidence>
<evidence type="ECO:0000256" key="2">
    <source>
        <dbReference type="ARBA" id="ARBA00022448"/>
    </source>
</evidence>
<keyword evidence="9" id="KW-1185">Reference proteome</keyword>
<dbReference type="InterPro" id="IPR050495">
    <property type="entry name" value="ATG22/LtaA_families"/>
</dbReference>
<feature type="transmembrane region" description="Helical" evidence="6">
    <location>
        <begin position="278"/>
        <end position="296"/>
    </location>
</feature>
<reference evidence="8 9" key="1">
    <citation type="submission" date="2019-03" db="EMBL/GenBank/DDBJ databases">
        <title>Genomic Encyclopedia of Type Strains, Phase IV (KMG-IV): sequencing the most valuable type-strain genomes for metagenomic binning, comparative biology and taxonomic classification.</title>
        <authorList>
            <person name="Goeker M."/>
        </authorList>
    </citation>
    <scope>NUCLEOTIDE SEQUENCE [LARGE SCALE GENOMIC DNA]</scope>
    <source>
        <strain evidence="8 9">DSM 100309</strain>
    </source>
</reference>
<feature type="domain" description="Major facilitator superfamily (MFS) profile" evidence="7">
    <location>
        <begin position="241"/>
        <end position="432"/>
    </location>
</feature>
<evidence type="ECO:0000256" key="3">
    <source>
        <dbReference type="ARBA" id="ARBA00022692"/>
    </source>
</evidence>
<proteinExistence type="predicted"/>
<comment type="caution">
    <text evidence="8">The sequence shown here is derived from an EMBL/GenBank/DDBJ whole genome shotgun (WGS) entry which is preliminary data.</text>
</comment>